<sequence>MTSDAFNQLFDAYRQQAIETNVAAITPSSVGDKPTWVQILQQHVQEWKQHYKLESQAIEQVRDTYQRIHQAGPLSLTEQQAIQDDEERESTAVAMSFQVKRELIWARQQQELSTGKVIV</sequence>
<organism evidence="1 2">
    <name type="scientific">Spirosoma flavum</name>
    <dbReference type="NCBI Taxonomy" id="2048557"/>
    <lineage>
        <taxon>Bacteria</taxon>
        <taxon>Pseudomonadati</taxon>
        <taxon>Bacteroidota</taxon>
        <taxon>Cytophagia</taxon>
        <taxon>Cytophagales</taxon>
        <taxon>Cytophagaceae</taxon>
        <taxon>Spirosoma</taxon>
    </lineage>
</organism>
<proteinExistence type="predicted"/>
<dbReference type="EMBL" id="JBHUOM010000023">
    <property type="protein sequence ID" value="MFD2936573.1"/>
    <property type="molecule type" value="Genomic_DNA"/>
</dbReference>
<dbReference type="Proteomes" id="UP001597512">
    <property type="component" value="Unassembled WGS sequence"/>
</dbReference>
<dbReference type="RefSeq" id="WP_381505483.1">
    <property type="nucleotide sequence ID" value="NZ_JBHUOM010000023.1"/>
</dbReference>
<evidence type="ECO:0000313" key="1">
    <source>
        <dbReference type="EMBL" id="MFD2936573.1"/>
    </source>
</evidence>
<keyword evidence="2" id="KW-1185">Reference proteome</keyword>
<gene>
    <name evidence="1" type="ORF">ACFS25_22515</name>
</gene>
<name>A0ABW6AQ70_9BACT</name>
<reference evidence="2" key="1">
    <citation type="journal article" date="2019" name="Int. J. Syst. Evol. Microbiol.">
        <title>The Global Catalogue of Microorganisms (GCM) 10K type strain sequencing project: providing services to taxonomists for standard genome sequencing and annotation.</title>
        <authorList>
            <consortium name="The Broad Institute Genomics Platform"/>
            <consortium name="The Broad Institute Genome Sequencing Center for Infectious Disease"/>
            <person name="Wu L."/>
            <person name="Ma J."/>
        </authorList>
    </citation>
    <scope>NUCLEOTIDE SEQUENCE [LARGE SCALE GENOMIC DNA]</scope>
    <source>
        <strain evidence="2">KCTC 52490</strain>
    </source>
</reference>
<evidence type="ECO:0000313" key="2">
    <source>
        <dbReference type="Proteomes" id="UP001597512"/>
    </source>
</evidence>
<protein>
    <submittedName>
        <fullName evidence="1">Uncharacterized protein</fullName>
    </submittedName>
</protein>
<accession>A0ABW6AQ70</accession>
<comment type="caution">
    <text evidence="1">The sequence shown here is derived from an EMBL/GenBank/DDBJ whole genome shotgun (WGS) entry which is preliminary data.</text>
</comment>